<reference evidence="4 5" key="1">
    <citation type="submission" date="2024-12" db="EMBL/GenBank/DDBJ databases">
        <title>The unique morphological basis and parallel evolutionary history of personate flowers in Penstemon.</title>
        <authorList>
            <person name="Depatie T.H."/>
            <person name="Wessinger C.A."/>
        </authorList>
    </citation>
    <scope>NUCLEOTIDE SEQUENCE [LARGE SCALE GENOMIC DNA]</scope>
    <source>
        <strain evidence="4">WTNN_2</strain>
        <tissue evidence="4">Leaf</tissue>
    </source>
</reference>
<feature type="domain" description="BAG" evidence="3">
    <location>
        <begin position="486"/>
        <end position="563"/>
    </location>
</feature>
<dbReference type="SUPFAM" id="SSF63491">
    <property type="entry name" value="BAG domain"/>
    <property type="match status" value="1"/>
</dbReference>
<keyword evidence="5" id="KW-1185">Reference proteome</keyword>
<proteinExistence type="predicted"/>
<dbReference type="InterPro" id="IPR036533">
    <property type="entry name" value="BAG_dom_sf"/>
</dbReference>
<feature type="compositionally biased region" description="Basic and acidic residues" evidence="2">
    <location>
        <begin position="707"/>
        <end position="728"/>
    </location>
</feature>
<dbReference type="PROSITE" id="PS50096">
    <property type="entry name" value="IQ"/>
    <property type="match status" value="1"/>
</dbReference>
<dbReference type="Gene3D" id="1.20.5.190">
    <property type="match status" value="1"/>
</dbReference>
<dbReference type="AlphaFoldDB" id="A0ABD3SZ28"/>
<organism evidence="4 5">
    <name type="scientific">Penstemon smallii</name>
    <dbReference type="NCBI Taxonomy" id="265156"/>
    <lineage>
        <taxon>Eukaryota</taxon>
        <taxon>Viridiplantae</taxon>
        <taxon>Streptophyta</taxon>
        <taxon>Embryophyta</taxon>
        <taxon>Tracheophyta</taxon>
        <taxon>Spermatophyta</taxon>
        <taxon>Magnoliopsida</taxon>
        <taxon>eudicotyledons</taxon>
        <taxon>Gunneridae</taxon>
        <taxon>Pentapetalae</taxon>
        <taxon>asterids</taxon>
        <taxon>lamiids</taxon>
        <taxon>Lamiales</taxon>
        <taxon>Plantaginaceae</taxon>
        <taxon>Cheloneae</taxon>
        <taxon>Penstemon</taxon>
    </lineage>
</organism>
<feature type="compositionally biased region" description="Basic and acidic residues" evidence="2">
    <location>
        <begin position="247"/>
        <end position="270"/>
    </location>
</feature>
<gene>
    <name evidence="4" type="ORF">ACJIZ3_018512</name>
</gene>
<feature type="compositionally biased region" description="Basic and acidic residues" evidence="2">
    <location>
        <begin position="436"/>
        <end position="454"/>
    </location>
</feature>
<feature type="region of interest" description="Disordered" evidence="2">
    <location>
        <begin position="1058"/>
        <end position="1079"/>
    </location>
</feature>
<accession>A0ABD3SZ28</accession>
<evidence type="ECO:0000256" key="1">
    <source>
        <dbReference type="ARBA" id="ARBA00023186"/>
    </source>
</evidence>
<dbReference type="FunFam" id="1.20.58.120:FF:000010">
    <property type="entry name" value="BAG family molecular chaperone regulator 6"/>
    <property type="match status" value="1"/>
</dbReference>
<feature type="compositionally biased region" description="Basic and acidic residues" evidence="2">
    <location>
        <begin position="297"/>
        <end position="307"/>
    </location>
</feature>
<feature type="compositionally biased region" description="Basic and acidic residues" evidence="2">
    <location>
        <begin position="281"/>
        <end position="290"/>
    </location>
</feature>
<name>A0ABD3SZ28_9LAMI</name>
<sequence>MDPTYKYIPSYPYQRDQIHYGPNYYPGTEPLPAHMYMNPGRPPVHYDYQPWGSDFGHTSPVVCNGCCNHTHFPTHYAWRPPYPHFPPSYPPFPVQYMPSPNFPTMEHPRVGFETIVPSDHHCCGCPNHVCNRKEQRSVKIEEEEPDIQGKMNAPPFQLKNSPPYPIVWLPPDHSNDKEHGKPVKLDTKDGPIDANKPHENRQIVEQKPGVWNGWYPFDLNNLGLPKKKGEKEPFPVIWMPYKPEEKENEALKENNVDPKLESEKGSREHTGGQVPSTVKDIPVKDLEQHKRNVSSRNEGKVLKDNVTKGKSSSPPKSSKLPPVCLRVDPLPKKKCSNGSSQSPSPLGAKQNQNQNQNQLSSQENKVHASTTEEKRDKGVTKTIKVVDGNPLQGESKHVKVSTPVNQSLHSQEAVPKNQTEEENIARITEGQSIDAESAKGENGEHMKTKGSRKKIELSKEEAAVIIQAAYRGYETRRWEPVKKLKQIAKVRERMAEVKHLIEAMESSSDIQAYKKKRTIITETIMSLLLDLDTIQGLHPSIREVRKSVVRELVGLQEKLDSLFVEQEGSVDKNLDVISSQDGNETLSSLLVEPCHNPLNGGSLVEVPEPSATIENDAEEFSQSKTVEGTMELESEPIITIENDQINEDVNEEISVATRLEDNDNWQSSECSIPRDNTVEVTEFAPNNETMVSSELAELPEEEIGDLHKQQGTDHDADKSKVDPPKQEEGYVTSESNNEIRDEGNKEYMGLPDEFLAQLPQEHSDDIFDHSETPDKRELCVSEDRNEMDTICNMLHENDARNSLIQEEVEEALDTPSEEEQNTEQASRLIAGMTREVSVEGKTIQVGEIDIRDSSNEVCEEESEPTQDSSIEVCEKASEPIQDSSIEVCEKASEPTQDSSIEVCEEESEPREPIEVCEKASEPAQDSSVEVCEGPSEPIQPVEVCEKASEPTQDSSIKVCEKESEPTQDSSIEVREGQSELTQVPDDNLEARGSKTATRNKDNYEELKESNEKLIEENEKLRDMMEKLIKSGQEQLNAISNISGRVKDLERKLTRKKKLKIKQSRGPKAGLFSMTQMFDS</sequence>
<evidence type="ECO:0000313" key="4">
    <source>
        <dbReference type="EMBL" id="KAL3829710.1"/>
    </source>
</evidence>
<feature type="compositionally biased region" description="Basic and acidic residues" evidence="2">
    <location>
        <begin position="988"/>
        <end position="998"/>
    </location>
</feature>
<dbReference type="InterPro" id="IPR040400">
    <property type="entry name" value="BAG5/6/7/8"/>
</dbReference>
<dbReference type="Pfam" id="PF02179">
    <property type="entry name" value="BAG"/>
    <property type="match status" value="1"/>
</dbReference>
<feature type="region of interest" description="Disordered" evidence="2">
    <location>
        <begin position="808"/>
        <end position="829"/>
    </location>
</feature>
<dbReference type="PANTHER" id="PTHR33322">
    <property type="entry name" value="BAG DOMAIN CONTAINING PROTEIN, EXPRESSED"/>
    <property type="match status" value="1"/>
</dbReference>
<dbReference type="InterPro" id="IPR003103">
    <property type="entry name" value="BAG_domain"/>
</dbReference>
<feature type="compositionally biased region" description="Basic and acidic residues" evidence="2">
    <location>
        <begin position="364"/>
        <end position="379"/>
    </location>
</feature>
<feature type="region of interest" description="Disordered" evidence="2">
    <location>
        <begin position="852"/>
        <end position="998"/>
    </location>
</feature>
<dbReference type="PANTHER" id="PTHR33322:SF16">
    <property type="entry name" value="BAG FAMILY MOLECULAR CHAPERONE REGULATOR 6"/>
    <property type="match status" value="1"/>
</dbReference>
<evidence type="ECO:0000313" key="5">
    <source>
        <dbReference type="Proteomes" id="UP001634393"/>
    </source>
</evidence>
<dbReference type="CDD" id="cd23767">
    <property type="entry name" value="IQCD"/>
    <property type="match status" value="1"/>
</dbReference>
<feature type="region of interest" description="Disordered" evidence="2">
    <location>
        <begin position="707"/>
        <end position="738"/>
    </location>
</feature>
<dbReference type="Gene3D" id="1.20.58.120">
    <property type="entry name" value="BAG domain"/>
    <property type="match status" value="1"/>
</dbReference>
<dbReference type="EMBL" id="JBJXBP010000005">
    <property type="protein sequence ID" value="KAL3829710.1"/>
    <property type="molecule type" value="Genomic_DNA"/>
</dbReference>
<feature type="compositionally biased region" description="Basic and acidic residues" evidence="2">
    <location>
        <begin position="909"/>
        <end position="920"/>
    </location>
</feature>
<evidence type="ECO:0000259" key="3">
    <source>
        <dbReference type="PROSITE" id="PS51035"/>
    </source>
</evidence>
<keyword evidence="1" id="KW-0143">Chaperone</keyword>
<dbReference type="SMART" id="SM00264">
    <property type="entry name" value="BAG"/>
    <property type="match status" value="1"/>
</dbReference>
<feature type="region of interest" description="Disordered" evidence="2">
    <location>
        <begin position="247"/>
        <end position="454"/>
    </location>
</feature>
<comment type="caution">
    <text evidence="4">The sequence shown here is derived from an EMBL/GenBank/DDBJ whole genome shotgun (WGS) entry which is preliminary data.</text>
</comment>
<protein>
    <recommendedName>
        <fullName evidence="3">BAG domain-containing protein</fullName>
    </recommendedName>
</protein>
<evidence type="ECO:0000256" key="2">
    <source>
        <dbReference type="SAM" id="MobiDB-lite"/>
    </source>
</evidence>
<feature type="compositionally biased region" description="Acidic residues" evidence="2">
    <location>
        <begin position="808"/>
        <end position="821"/>
    </location>
</feature>
<feature type="compositionally biased region" description="Low complexity" evidence="2">
    <location>
        <begin position="308"/>
        <end position="322"/>
    </location>
</feature>
<dbReference type="Proteomes" id="UP001634393">
    <property type="component" value="Unassembled WGS sequence"/>
</dbReference>
<dbReference type="PROSITE" id="PS51035">
    <property type="entry name" value="BAG"/>
    <property type="match status" value="1"/>
</dbReference>